<comment type="function">
    <text evidence="4">Catalyzes the reduction of 1-pyrroline-5-carboxylate (PCA) to L-proline.</text>
</comment>
<dbReference type="Gene3D" id="1.10.3730.10">
    <property type="entry name" value="ProC C-terminal domain-like"/>
    <property type="match status" value="1"/>
</dbReference>
<dbReference type="Gene3D" id="3.40.50.720">
    <property type="entry name" value="NAD(P)-binding Rossmann-like Domain"/>
    <property type="match status" value="1"/>
</dbReference>
<dbReference type="RefSeq" id="WP_252815213.1">
    <property type="nucleotide sequence ID" value="NZ_JAMXQS010000001.1"/>
</dbReference>
<accession>A0ABT1C1L5</accession>
<evidence type="ECO:0000259" key="7">
    <source>
        <dbReference type="Pfam" id="PF14748"/>
    </source>
</evidence>
<dbReference type="EMBL" id="JAMXQS010000001">
    <property type="protein sequence ID" value="MCO6048398.1"/>
    <property type="molecule type" value="Genomic_DNA"/>
</dbReference>
<keyword evidence="9" id="KW-1185">Reference proteome</keyword>
<evidence type="ECO:0000259" key="6">
    <source>
        <dbReference type="Pfam" id="PF03807"/>
    </source>
</evidence>
<dbReference type="SUPFAM" id="SSF48179">
    <property type="entry name" value="6-phosphogluconate dehydrogenase C-terminal domain-like"/>
    <property type="match status" value="1"/>
</dbReference>
<dbReference type="SUPFAM" id="SSF51735">
    <property type="entry name" value="NAD(P)-binding Rossmann-fold domains"/>
    <property type="match status" value="1"/>
</dbReference>
<dbReference type="GO" id="GO:0004735">
    <property type="term" value="F:pyrroline-5-carboxylate reductase activity"/>
    <property type="evidence" value="ECO:0007669"/>
    <property type="project" value="UniProtKB-EC"/>
</dbReference>
<name>A0ABT1C1L5_9HYPH</name>
<evidence type="ECO:0000256" key="3">
    <source>
        <dbReference type="ARBA" id="ARBA00023002"/>
    </source>
</evidence>
<protein>
    <recommendedName>
        <fullName evidence="4 5">Pyrroline-5-carboxylate reductase</fullName>
        <shortName evidence="4">P5C reductase</shortName>
        <shortName evidence="4">P5CR</shortName>
        <ecNumber evidence="4 5">1.5.1.2</ecNumber>
    </recommendedName>
    <alternativeName>
        <fullName evidence="4">PCA reductase</fullName>
    </alternativeName>
</protein>
<keyword evidence="2 4" id="KW-0521">NADP</keyword>
<evidence type="ECO:0000256" key="2">
    <source>
        <dbReference type="ARBA" id="ARBA00022857"/>
    </source>
</evidence>
<sequence>MSTRIVLVGCGHMGFAMLKGWLGGGVVPVDQVAVVEPTPALRERAAGLGVRAVADAEALDASDAPELLVLAVKPQVIRDVAAHYRHWGNGATTVLSVAAGTSIATFEDVLGGQTPVIRSMPNIPAMIGKGMIATYANAHVSPETAKFVEALLSCSGAVAALPEEAMMDAVTAVSGSGPGYVFFFIEALEEAAKRAGLPDDVAALLAKQTVWGAASLAVESQDVPAELRRQVMSPNGTTVAGLNVLMDETKGLGPLLAGTVDAARRRSEELGKA</sequence>
<feature type="domain" description="Pyrroline-5-carboxylate reductase dimerisation" evidence="7">
    <location>
        <begin position="164"/>
        <end position="270"/>
    </location>
</feature>
<dbReference type="InterPro" id="IPR008927">
    <property type="entry name" value="6-PGluconate_DH-like_C_sf"/>
</dbReference>
<evidence type="ECO:0000256" key="1">
    <source>
        <dbReference type="ARBA" id="ARBA00005525"/>
    </source>
</evidence>
<dbReference type="InterPro" id="IPR036291">
    <property type="entry name" value="NAD(P)-bd_dom_sf"/>
</dbReference>
<comment type="subcellular location">
    <subcellularLocation>
        <location evidence="4">Cytoplasm</location>
    </subcellularLocation>
</comment>
<comment type="catalytic activity">
    <reaction evidence="4">
        <text>L-proline + NAD(+) = (S)-1-pyrroline-5-carboxylate + NADH + 2 H(+)</text>
        <dbReference type="Rhea" id="RHEA:14105"/>
        <dbReference type="ChEBI" id="CHEBI:15378"/>
        <dbReference type="ChEBI" id="CHEBI:17388"/>
        <dbReference type="ChEBI" id="CHEBI:57540"/>
        <dbReference type="ChEBI" id="CHEBI:57945"/>
        <dbReference type="ChEBI" id="CHEBI:60039"/>
        <dbReference type="EC" id="1.5.1.2"/>
    </reaction>
</comment>
<dbReference type="Pfam" id="PF14748">
    <property type="entry name" value="P5CR_dimer"/>
    <property type="match status" value="1"/>
</dbReference>
<comment type="similarity">
    <text evidence="1 4">Belongs to the pyrroline-5-carboxylate reductase family.</text>
</comment>
<dbReference type="PANTHER" id="PTHR11645:SF0">
    <property type="entry name" value="PYRROLINE-5-CARBOXYLATE REDUCTASE 3"/>
    <property type="match status" value="1"/>
</dbReference>
<keyword evidence="4" id="KW-0963">Cytoplasm</keyword>
<evidence type="ECO:0000256" key="4">
    <source>
        <dbReference type="HAMAP-Rule" id="MF_01925"/>
    </source>
</evidence>
<dbReference type="InterPro" id="IPR029036">
    <property type="entry name" value="P5CR_dimer"/>
</dbReference>
<gene>
    <name evidence="4 8" type="primary">proC</name>
    <name evidence="8" type="ORF">NGM99_01165</name>
</gene>
<dbReference type="PANTHER" id="PTHR11645">
    <property type="entry name" value="PYRROLINE-5-CARBOXYLATE REDUCTASE"/>
    <property type="match status" value="1"/>
</dbReference>
<comment type="caution">
    <text evidence="8">The sequence shown here is derived from an EMBL/GenBank/DDBJ whole genome shotgun (WGS) entry which is preliminary data.</text>
</comment>
<organism evidence="8 9">
    <name type="scientific">Mesorhizobium liriopis</name>
    <dbReference type="NCBI Taxonomy" id="2953882"/>
    <lineage>
        <taxon>Bacteria</taxon>
        <taxon>Pseudomonadati</taxon>
        <taxon>Pseudomonadota</taxon>
        <taxon>Alphaproteobacteria</taxon>
        <taxon>Hyphomicrobiales</taxon>
        <taxon>Phyllobacteriaceae</taxon>
        <taxon>Mesorhizobium</taxon>
    </lineage>
</organism>
<reference evidence="8 9" key="1">
    <citation type="submission" date="2022-06" db="EMBL/GenBank/DDBJ databases">
        <title>Mesorhizobium sp. strain RP14 Genome sequencing and assembly.</title>
        <authorList>
            <person name="Kim I."/>
        </authorList>
    </citation>
    <scope>NUCLEOTIDE SEQUENCE [LARGE SCALE GENOMIC DNA]</scope>
    <source>
        <strain evidence="9">RP14(2022)</strain>
    </source>
</reference>
<evidence type="ECO:0000313" key="8">
    <source>
        <dbReference type="EMBL" id="MCO6048398.1"/>
    </source>
</evidence>
<dbReference type="Pfam" id="PF03807">
    <property type="entry name" value="F420_oxidored"/>
    <property type="match status" value="1"/>
</dbReference>
<proteinExistence type="inferred from homology"/>
<dbReference type="InterPro" id="IPR000304">
    <property type="entry name" value="Pyrroline-COOH_reductase"/>
</dbReference>
<dbReference type="HAMAP" id="MF_01925">
    <property type="entry name" value="P5C_reductase"/>
    <property type="match status" value="1"/>
</dbReference>
<evidence type="ECO:0000313" key="9">
    <source>
        <dbReference type="Proteomes" id="UP001205906"/>
    </source>
</evidence>
<dbReference type="NCBIfam" id="TIGR00112">
    <property type="entry name" value="proC"/>
    <property type="match status" value="1"/>
</dbReference>
<dbReference type="EC" id="1.5.1.2" evidence="4 5"/>
<feature type="domain" description="Pyrroline-5-carboxylate reductase catalytic N-terminal" evidence="6">
    <location>
        <begin position="4"/>
        <end position="100"/>
    </location>
</feature>
<comment type="catalytic activity">
    <reaction evidence="4">
        <text>L-proline + NADP(+) = (S)-1-pyrroline-5-carboxylate + NADPH + 2 H(+)</text>
        <dbReference type="Rhea" id="RHEA:14109"/>
        <dbReference type="ChEBI" id="CHEBI:15378"/>
        <dbReference type="ChEBI" id="CHEBI:17388"/>
        <dbReference type="ChEBI" id="CHEBI:57783"/>
        <dbReference type="ChEBI" id="CHEBI:58349"/>
        <dbReference type="ChEBI" id="CHEBI:60039"/>
        <dbReference type="EC" id="1.5.1.2"/>
    </reaction>
</comment>
<dbReference type="InterPro" id="IPR028939">
    <property type="entry name" value="P5C_Rdtase_cat_N"/>
</dbReference>
<keyword evidence="3 4" id="KW-0560">Oxidoreductase</keyword>
<dbReference type="Proteomes" id="UP001205906">
    <property type="component" value="Unassembled WGS sequence"/>
</dbReference>
<dbReference type="PIRSF" id="PIRSF000193">
    <property type="entry name" value="Pyrrol-5-carb_rd"/>
    <property type="match status" value="1"/>
</dbReference>
<evidence type="ECO:0000256" key="5">
    <source>
        <dbReference type="NCBIfam" id="TIGR00112"/>
    </source>
</evidence>
<comment type="pathway">
    <text evidence="4">Amino-acid biosynthesis; L-proline biosynthesis; L-proline from L-glutamate 5-semialdehyde: step 1/1.</text>
</comment>
<keyword evidence="4" id="KW-0641">Proline biosynthesis</keyword>
<keyword evidence="4" id="KW-0028">Amino-acid biosynthesis</keyword>